<gene>
    <name evidence="2" type="primary">LOC100175574</name>
</gene>
<feature type="region of interest" description="Disordered" evidence="1">
    <location>
        <begin position="378"/>
        <end position="447"/>
    </location>
</feature>
<name>A0A6F9DFS0_9ASCI</name>
<proteinExistence type="evidence at transcript level"/>
<organism evidence="2">
    <name type="scientific">Phallusia mammillata</name>
    <dbReference type="NCBI Taxonomy" id="59560"/>
    <lineage>
        <taxon>Eukaryota</taxon>
        <taxon>Metazoa</taxon>
        <taxon>Chordata</taxon>
        <taxon>Tunicata</taxon>
        <taxon>Ascidiacea</taxon>
        <taxon>Phlebobranchia</taxon>
        <taxon>Ascidiidae</taxon>
        <taxon>Phallusia</taxon>
    </lineage>
</organism>
<evidence type="ECO:0000313" key="2">
    <source>
        <dbReference type="EMBL" id="CAB3260629.1"/>
    </source>
</evidence>
<protein>
    <submittedName>
        <fullName evidence="2">Uncharacterized protein LOC100175574</fullName>
    </submittedName>
</protein>
<feature type="compositionally biased region" description="Polar residues" evidence="1">
    <location>
        <begin position="211"/>
        <end position="239"/>
    </location>
</feature>
<feature type="compositionally biased region" description="Acidic residues" evidence="1">
    <location>
        <begin position="287"/>
        <end position="313"/>
    </location>
</feature>
<feature type="compositionally biased region" description="Basic and acidic residues" evidence="1">
    <location>
        <begin position="159"/>
        <end position="169"/>
    </location>
</feature>
<feature type="region of interest" description="Disordered" evidence="1">
    <location>
        <begin position="31"/>
        <end position="169"/>
    </location>
</feature>
<feature type="compositionally biased region" description="Polar residues" evidence="1">
    <location>
        <begin position="52"/>
        <end position="69"/>
    </location>
</feature>
<sequence length="447" mass="49309">MILLTASCIISIFITTFLLLICTKTKKSPVKTVSYQPKVENNEESTKVSVEPLQNDNRLQQKPPNQNGNEYRRPHSSSQTSRELPQVPVMGHDSISQNSYGQHNGSTSELSGSGGSPEIKHHSPKGRRLPTPPPEDLQVSSEQLISVTVPGENEDDEDMYAKVEERPKSDTGRIKIKTLDVPEGSGDSSFYAKVGDVVVEDGDDLYAQVDNPGQVTDKSGNSQTDTPSTSFAGDSSKTSAAEAADKINYGDAEYASIDKMRKSIVRKKTATNEEPPAPPIPERNFDPEDELNETEEANDEPEERNGDGDETQEQSENSQAGPMYAKLCVRESLDHLRHRQEVENERRQRYANIIRPDNDLTANTSEVYAQIEENNPEAVYESVSASGSADGAFQPPNQNTPGYQSIQDVRSGETASENDVSAPTTSHHPNNTRVARQHHYEQIERPT</sequence>
<reference evidence="2" key="1">
    <citation type="submission" date="2020-04" db="EMBL/GenBank/DDBJ databases">
        <authorList>
            <person name="Neveu A P."/>
        </authorList>
    </citation>
    <scope>NUCLEOTIDE SEQUENCE</scope>
    <source>
        <tissue evidence="2">Whole embryo</tissue>
    </source>
</reference>
<feature type="compositionally biased region" description="Basic and acidic residues" evidence="1">
    <location>
        <begin position="438"/>
        <end position="447"/>
    </location>
</feature>
<feature type="compositionally biased region" description="Polar residues" evidence="1">
    <location>
        <begin position="395"/>
        <end position="434"/>
    </location>
</feature>
<feature type="region of interest" description="Disordered" evidence="1">
    <location>
        <begin position="203"/>
        <end position="326"/>
    </location>
</feature>
<accession>A0A6F9DFS0</accession>
<dbReference type="AlphaFoldDB" id="A0A6F9DFS0"/>
<evidence type="ECO:0000256" key="1">
    <source>
        <dbReference type="SAM" id="MobiDB-lite"/>
    </source>
</evidence>
<dbReference type="EMBL" id="LR786390">
    <property type="protein sequence ID" value="CAB3260629.1"/>
    <property type="molecule type" value="mRNA"/>
</dbReference>
<feature type="compositionally biased region" description="Polar residues" evidence="1">
    <location>
        <begin position="94"/>
        <end position="104"/>
    </location>
</feature>